<comment type="caution">
    <text evidence="2">The sequence shown here is derived from an EMBL/GenBank/DDBJ whole genome shotgun (WGS) entry which is preliminary data.</text>
</comment>
<protein>
    <recommendedName>
        <fullName evidence="1">Peptidase A1 domain-containing protein</fullName>
    </recommendedName>
</protein>
<evidence type="ECO:0000313" key="3">
    <source>
        <dbReference type="Proteomes" id="UP000290809"/>
    </source>
</evidence>
<sequence>MEPFGLGNNMNDNKMDLLLRCRENGTSFGGEMVLGGVNPEYFEGDLEYMPTVNNNIWAVRMSSNVNLTSILKSPTSIAGHSPPMIGLIEDAGDSGQSQMGGMQFD</sequence>
<dbReference type="EMBL" id="QMKO01001904">
    <property type="protein sequence ID" value="RTG85816.1"/>
    <property type="molecule type" value="Genomic_DNA"/>
</dbReference>
<proteinExistence type="predicted"/>
<evidence type="ECO:0000259" key="1">
    <source>
        <dbReference type="Pfam" id="PF00026"/>
    </source>
</evidence>
<gene>
    <name evidence="2" type="ORF">DC041_0000276</name>
</gene>
<dbReference type="SUPFAM" id="SSF50630">
    <property type="entry name" value="Acid proteases"/>
    <property type="match status" value="1"/>
</dbReference>
<dbReference type="InterPro" id="IPR033121">
    <property type="entry name" value="PEPTIDASE_A1"/>
</dbReference>
<accession>A0A430QEA4</accession>
<dbReference type="AlphaFoldDB" id="A0A430QEA4"/>
<dbReference type="InterPro" id="IPR021109">
    <property type="entry name" value="Peptidase_aspartic_dom_sf"/>
</dbReference>
<keyword evidence="3" id="KW-1185">Reference proteome</keyword>
<evidence type="ECO:0000313" key="2">
    <source>
        <dbReference type="EMBL" id="RTG85816.1"/>
    </source>
</evidence>
<dbReference type="Proteomes" id="UP000290809">
    <property type="component" value="Unassembled WGS sequence"/>
</dbReference>
<organism evidence="2 3">
    <name type="scientific">Schistosoma bovis</name>
    <name type="common">Blood fluke</name>
    <dbReference type="NCBI Taxonomy" id="6184"/>
    <lineage>
        <taxon>Eukaryota</taxon>
        <taxon>Metazoa</taxon>
        <taxon>Spiralia</taxon>
        <taxon>Lophotrochozoa</taxon>
        <taxon>Platyhelminthes</taxon>
        <taxon>Trematoda</taxon>
        <taxon>Digenea</taxon>
        <taxon>Strigeidida</taxon>
        <taxon>Schistosomatoidea</taxon>
        <taxon>Schistosomatidae</taxon>
        <taxon>Schistosoma</taxon>
    </lineage>
</organism>
<dbReference type="Pfam" id="PF00026">
    <property type="entry name" value="Asp"/>
    <property type="match status" value="1"/>
</dbReference>
<reference evidence="2 3" key="1">
    <citation type="journal article" date="2019" name="PLoS Pathog.">
        <title>Genome sequence of the bovine parasite Schistosoma bovis Tanzania.</title>
        <authorList>
            <person name="Oey H."/>
            <person name="Zakrzewski M."/>
            <person name="Gobert G."/>
            <person name="Gravermann K."/>
            <person name="Stoye J."/>
            <person name="Jones M."/>
            <person name="Mcmanus D."/>
            <person name="Krause L."/>
        </authorList>
    </citation>
    <scope>NUCLEOTIDE SEQUENCE [LARGE SCALE GENOMIC DNA]</scope>
    <source>
        <strain evidence="2 3">TAN1997</strain>
    </source>
</reference>
<dbReference type="STRING" id="6184.A0A430QEA4"/>
<dbReference type="Gene3D" id="2.60.40.1960">
    <property type="match status" value="1"/>
</dbReference>
<name>A0A430QEA4_SCHBO</name>
<feature type="domain" description="Peptidase A1" evidence="1">
    <location>
        <begin position="27"/>
        <end position="63"/>
    </location>
</feature>